<dbReference type="FunFam" id="1.10.10.10:FF:000001">
    <property type="entry name" value="LysR family transcriptional regulator"/>
    <property type="match status" value="1"/>
</dbReference>
<organism evidence="6 7">
    <name type="scientific">Aeromonas diversa CDC 2478-85</name>
    <dbReference type="NCBI Taxonomy" id="1268237"/>
    <lineage>
        <taxon>Bacteria</taxon>
        <taxon>Pseudomonadati</taxon>
        <taxon>Pseudomonadota</taxon>
        <taxon>Gammaproteobacteria</taxon>
        <taxon>Aeromonadales</taxon>
        <taxon>Aeromonadaceae</taxon>
        <taxon>Aeromonas</taxon>
    </lineage>
</organism>
<dbReference type="InterPro" id="IPR036388">
    <property type="entry name" value="WH-like_DNA-bd_sf"/>
</dbReference>
<protein>
    <submittedName>
        <fullName evidence="6">LysR family transcriptional regulator</fullName>
    </submittedName>
</protein>
<comment type="caution">
    <text evidence="6">The sequence shown here is derived from an EMBL/GenBank/DDBJ whole genome shotgun (WGS) entry which is preliminary data.</text>
</comment>
<dbReference type="InterPro" id="IPR036390">
    <property type="entry name" value="WH_DNA-bd_sf"/>
</dbReference>
<dbReference type="InterPro" id="IPR050950">
    <property type="entry name" value="HTH-type_LysR_regulators"/>
</dbReference>
<dbReference type="CDD" id="cd05466">
    <property type="entry name" value="PBP2_LTTR_substrate"/>
    <property type="match status" value="1"/>
</dbReference>
<proteinExistence type="inferred from homology"/>
<keyword evidence="3" id="KW-0238">DNA-binding</keyword>
<keyword evidence="4" id="KW-0804">Transcription</keyword>
<evidence type="ECO:0000256" key="2">
    <source>
        <dbReference type="ARBA" id="ARBA00023015"/>
    </source>
</evidence>
<dbReference type="PANTHER" id="PTHR30419">
    <property type="entry name" value="HTH-TYPE TRANSCRIPTIONAL REGULATOR YBHD"/>
    <property type="match status" value="1"/>
</dbReference>
<dbReference type="Proteomes" id="UP000023775">
    <property type="component" value="Unassembled WGS sequence"/>
</dbReference>
<accession>N9VB64</accession>
<keyword evidence="7" id="KW-1185">Reference proteome</keyword>
<evidence type="ECO:0000313" key="7">
    <source>
        <dbReference type="Proteomes" id="UP000023775"/>
    </source>
</evidence>
<evidence type="ECO:0000256" key="4">
    <source>
        <dbReference type="ARBA" id="ARBA00023163"/>
    </source>
</evidence>
<reference evidence="6 7" key="1">
    <citation type="journal article" date="2013" name="Genome Announc.">
        <title>Draft Genome Sequence of the Aeromonas diversa Type Strain.</title>
        <authorList>
            <person name="Farfan M."/>
            <person name="Spataro N."/>
            <person name="Sanglas A."/>
            <person name="Albarral V."/>
            <person name="Loren J.G."/>
            <person name="Bosch E."/>
            <person name="Fuste M.C."/>
        </authorList>
    </citation>
    <scope>NUCLEOTIDE SEQUENCE [LARGE SCALE GENOMIC DNA]</scope>
    <source>
        <strain evidence="6 7">2478-85</strain>
    </source>
</reference>
<dbReference type="InterPro" id="IPR005119">
    <property type="entry name" value="LysR_subst-bd"/>
</dbReference>
<dbReference type="Gene3D" id="3.40.190.290">
    <property type="match status" value="1"/>
</dbReference>
<evidence type="ECO:0000259" key="5">
    <source>
        <dbReference type="PROSITE" id="PS50931"/>
    </source>
</evidence>
<dbReference type="eggNOG" id="COG0583">
    <property type="taxonomic scope" value="Bacteria"/>
</dbReference>
<dbReference type="PANTHER" id="PTHR30419:SF31">
    <property type="entry name" value="BLR3139 PROTEIN"/>
    <property type="match status" value="1"/>
</dbReference>
<evidence type="ECO:0000256" key="1">
    <source>
        <dbReference type="ARBA" id="ARBA00009437"/>
    </source>
</evidence>
<dbReference type="Pfam" id="PF03466">
    <property type="entry name" value="LysR_substrate"/>
    <property type="match status" value="1"/>
</dbReference>
<name>N9VB64_9GAMM</name>
<dbReference type="GO" id="GO:0005829">
    <property type="term" value="C:cytosol"/>
    <property type="evidence" value="ECO:0007669"/>
    <property type="project" value="TreeGrafter"/>
</dbReference>
<keyword evidence="2" id="KW-0805">Transcription regulation</keyword>
<dbReference type="Pfam" id="PF00126">
    <property type="entry name" value="HTH_1"/>
    <property type="match status" value="1"/>
</dbReference>
<dbReference type="EMBL" id="APVG01000015">
    <property type="protein sequence ID" value="ENY72487.1"/>
    <property type="molecule type" value="Genomic_DNA"/>
</dbReference>
<sequence length="311" mass="34442">MLIIPPLLPPMNIKQLRYFYELAQHRHFARAAKACFITQPTLSASITALEKSLGTELVVRNSQFVALTEAGEVVLRHAERMLLEQESMHQELSLFTGELSGLLRIGIIPQSSVDIMPLLRRFNSLHPNVALRLSVLTHATLLEQLELHQCDIGLGFDEPLSDHQRRHLDVRVRRPNQMAVLSPCDGREPCAPLTLHDLLPHPLLLPSRSMQFRRYFDQAAEQAGLQFKVVLETDSLFHLVSAVNHGLGSAVVSAGLAATAGQLLDVCCQPLLGAEAGTTVFIARRHSVTPAMRAFMTMLENAPQHSSAEHS</sequence>
<feature type="domain" description="HTH lysR-type" evidence="5">
    <location>
        <begin position="11"/>
        <end position="68"/>
    </location>
</feature>
<comment type="similarity">
    <text evidence="1">Belongs to the LysR transcriptional regulatory family.</text>
</comment>
<evidence type="ECO:0000256" key="3">
    <source>
        <dbReference type="ARBA" id="ARBA00023125"/>
    </source>
</evidence>
<dbReference type="PRINTS" id="PR00039">
    <property type="entry name" value="HTHLYSR"/>
</dbReference>
<dbReference type="PROSITE" id="PS50931">
    <property type="entry name" value="HTH_LYSR"/>
    <property type="match status" value="1"/>
</dbReference>
<dbReference type="SUPFAM" id="SSF53850">
    <property type="entry name" value="Periplasmic binding protein-like II"/>
    <property type="match status" value="1"/>
</dbReference>
<evidence type="ECO:0000313" key="6">
    <source>
        <dbReference type="EMBL" id="ENY72487.1"/>
    </source>
</evidence>
<dbReference type="PATRIC" id="fig|1268237.3.peg.1461"/>
<dbReference type="InterPro" id="IPR000847">
    <property type="entry name" value="LysR_HTH_N"/>
</dbReference>
<dbReference type="GO" id="GO:0003700">
    <property type="term" value="F:DNA-binding transcription factor activity"/>
    <property type="evidence" value="ECO:0007669"/>
    <property type="project" value="InterPro"/>
</dbReference>
<dbReference type="AlphaFoldDB" id="N9VB64"/>
<dbReference type="SUPFAM" id="SSF46785">
    <property type="entry name" value="Winged helix' DNA-binding domain"/>
    <property type="match status" value="1"/>
</dbReference>
<dbReference type="GO" id="GO:0003677">
    <property type="term" value="F:DNA binding"/>
    <property type="evidence" value="ECO:0007669"/>
    <property type="project" value="UniProtKB-KW"/>
</dbReference>
<gene>
    <name evidence="6" type="ORF">G114_07410</name>
</gene>
<dbReference type="Gene3D" id="1.10.10.10">
    <property type="entry name" value="Winged helix-like DNA-binding domain superfamily/Winged helix DNA-binding domain"/>
    <property type="match status" value="1"/>
</dbReference>